<comment type="caution">
    <text evidence="1">The sequence shown here is derived from an EMBL/GenBank/DDBJ whole genome shotgun (WGS) entry which is preliminary data.</text>
</comment>
<accession>A0ABW1TUA7</accession>
<dbReference type="Gene3D" id="3.90.70.10">
    <property type="entry name" value="Cysteine proteinases"/>
    <property type="match status" value="1"/>
</dbReference>
<evidence type="ECO:0000313" key="1">
    <source>
        <dbReference type="EMBL" id="MFC6281201.1"/>
    </source>
</evidence>
<keyword evidence="2" id="KW-1185">Reference proteome</keyword>
<dbReference type="Proteomes" id="UP001596270">
    <property type="component" value="Unassembled WGS sequence"/>
</dbReference>
<gene>
    <name evidence="1" type="ORF">ACFQND_08170</name>
</gene>
<evidence type="ECO:0000313" key="2">
    <source>
        <dbReference type="Proteomes" id="UP001596270"/>
    </source>
</evidence>
<dbReference type="EMBL" id="JBHSRS010000017">
    <property type="protein sequence ID" value="MFC6281201.1"/>
    <property type="molecule type" value="Genomic_DNA"/>
</dbReference>
<proteinExistence type="predicted"/>
<dbReference type="RefSeq" id="WP_377412995.1">
    <property type="nucleotide sequence ID" value="NZ_JBHSRS010000017.1"/>
</dbReference>
<reference evidence="2" key="1">
    <citation type="journal article" date="2019" name="Int. J. Syst. Evol. Microbiol.">
        <title>The Global Catalogue of Microorganisms (GCM) 10K type strain sequencing project: providing services to taxonomists for standard genome sequencing and annotation.</title>
        <authorList>
            <consortium name="The Broad Institute Genomics Platform"/>
            <consortium name="The Broad Institute Genome Sequencing Center for Infectious Disease"/>
            <person name="Wu L."/>
            <person name="Ma J."/>
        </authorList>
    </citation>
    <scope>NUCLEOTIDE SEQUENCE [LARGE SCALE GENOMIC DNA]</scope>
    <source>
        <strain evidence="2">CCUG 39402</strain>
    </source>
</reference>
<sequence>MTSEIARKFKTSLVAVKKVRQLESTDCGVACLAMAASIPYCDARAVFVEVGISDRYKRRPFSSNFKDLGKALKAAGVNSRMKRFHDWNCVGQAAILKVFVRKNNWHWVFAGRDSELGLFVHDPATDLPSFESIPEDVMCIDFVAYRPSGCFIDIKPIESGNCL</sequence>
<organism evidence="1 2">
    <name type="scientific">Polaromonas aquatica</name>
    <dbReference type="NCBI Taxonomy" id="332657"/>
    <lineage>
        <taxon>Bacteria</taxon>
        <taxon>Pseudomonadati</taxon>
        <taxon>Pseudomonadota</taxon>
        <taxon>Betaproteobacteria</taxon>
        <taxon>Burkholderiales</taxon>
        <taxon>Comamonadaceae</taxon>
        <taxon>Polaromonas</taxon>
    </lineage>
</organism>
<evidence type="ECO:0008006" key="3">
    <source>
        <dbReference type="Google" id="ProtNLM"/>
    </source>
</evidence>
<protein>
    <recommendedName>
        <fullName evidence="3">Peptidase C39 domain-containing protein</fullName>
    </recommendedName>
</protein>
<name>A0ABW1TUA7_9BURK</name>